<dbReference type="Proteomes" id="UP000183557">
    <property type="component" value="Unassembled WGS sequence"/>
</dbReference>
<gene>
    <name evidence="2" type="ORF">SAMN04487936_10351</name>
</gene>
<evidence type="ECO:0008006" key="4">
    <source>
        <dbReference type="Google" id="ProtNLM"/>
    </source>
</evidence>
<proteinExistence type="predicted"/>
<dbReference type="AlphaFoldDB" id="A0A1I3ST99"/>
<evidence type="ECO:0000256" key="1">
    <source>
        <dbReference type="SAM" id="SignalP"/>
    </source>
</evidence>
<keyword evidence="1" id="KW-0732">Signal</keyword>
<accession>A0A1I3ST99</accession>
<name>A0A1I3ST99_HALDA</name>
<dbReference type="EMBL" id="FOSB01000003">
    <property type="protein sequence ID" value="SFJ60686.1"/>
    <property type="molecule type" value="Genomic_DNA"/>
</dbReference>
<reference evidence="3" key="1">
    <citation type="submission" date="2016-10" db="EMBL/GenBank/DDBJ databases">
        <authorList>
            <person name="Varghese N."/>
            <person name="Submissions S."/>
        </authorList>
    </citation>
    <scope>NUCLEOTIDE SEQUENCE [LARGE SCALE GENOMIC DNA]</scope>
    <source>
        <strain evidence="3">CGMCC 1.3704</strain>
    </source>
</reference>
<evidence type="ECO:0000313" key="2">
    <source>
        <dbReference type="EMBL" id="SFJ60686.1"/>
    </source>
</evidence>
<sequence>MVKPFGKPSRLYIRNIERYCGERDVWKKFFICMLFLMFLCGCSPTPHAVTTGFYSYDEEKVSSVVEKVKFDTDVPGFIPLPMVSMVSDIYQVEQSEMLDLNFYSRENDLFTIQITSGGAGTSWVEPEKIKIEANLQGTYEDNRFSKKLQWEKDGITYVMTYRASVASDNTNEQRVTQQQLVEVARSFH</sequence>
<protein>
    <recommendedName>
        <fullName evidence="4">DUF4367 domain-containing protein</fullName>
    </recommendedName>
</protein>
<feature type="signal peptide" evidence="1">
    <location>
        <begin position="1"/>
        <end position="48"/>
    </location>
</feature>
<keyword evidence="3" id="KW-1185">Reference proteome</keyword>
<evidence type="ECO:0000313" key="3">
    <source>
        <dbReference type="Proteomes" id="UP000183557"/>
    </source>
</evidence>
<feature type="chain" id="PRO_5039229314" description="DUF4367 domain-containing protein" evidence="1">
    <location>
        <begin position="49"/>
        <end position="188"/>
    </location>
</feature>
<organism evidence="2 3">
    <name type="scientific">Halobacillus dabanensis</name>
    <dbReference type="NCBI Taxonomy" id="240302"/>
    <lineage>
        <taxon>Bacteria</taxon>
        <taxon>Bacillati</taxon>
        <taxon>Bacillota</taxon>
        <taxon>Bacilli</taxon>
        <taxon>Bacillales</taxon>
        <taxon>Bacillaceae</taxon>
        <taxon>Halobacillus</taxon>
    </lineage>
</organism>